<organism evidence="1 2">
    <name type="scientific">Mesobacillus boroniphilus</name>
    <dbReference type="NCBI Taxonomy" id="308892"/>
    <lineage>
        <taxon>Bacteria</taxon>
        <taxon>Bacillati</taxon>
        <taxon>Bacillota</taxon>
        <taxon>Bacilli</taxon>
        <taxon>Bacillales</taxon>
        <taxon>Bacillaceae</taxon>
        <taxon>Mesobacillus</taxon>
    </lineage>
</organism>
<dbReference type="AlphaFoldDB" id="A0A944CJY9"/>
<accession>A0A944CJY9</accession>
<sequence length="218" mass="25405">MTVDHKIVSIQEKIKDLAFDEIGEIFNFSSDYYGEYLLGLVGDFIETEQIPEEIASVLVPHFISWAVFSHRFSVSHENKTIFELYLESPRYKSRMKPKLHTLISEWKNAVPGVYYIDEILGERVLVVNDVIRMKLRLVGVYNEMYHQPEESDLLLGYLLPAGDGTYSPIIDFFHIPALYKKQAAFQMIDFYNKAVTTDHEFFIRHYPKLLSIISDVLK</sequence>
<name>A0A944CJY9_9BACI</name>
<comment type="caution">
    <text evidence="1">The sequence shown here is derived from an EMBL/GenBank/DDBJ whole genome shotgun (WGS) entry which is preliminary data.</text>
</comment>
<evidence type="ECO:0000313" key="1">
    <source>
        <dbReference type="EMBL" id="MBS8264403.1"/>
    </source>
</evidence>
<gene>
    <name evidence="1" type="ORF">DYI25_08145</name>
</gene>
<evidence type="ECO:0000313" key="2">
    <source>
        <dbReference type="Proteomes" id="UP000761411"/>
    </source>
</evidence>
<keyword evidence="2" id="KW-1185">Reference proteome</keyword>
<dbReference type="EMBL" id="QTKX01000001">
    <property type="protein sequence ID" value="MBS8264403.1"/>
    <property type="molecule type" value="Genomic_DNA"/>
</dbReference>
<protein>
    <submittedName>
        <fullName evidence="1">Uncharacterized protein</fullName>
    </submittedName>
</protein>
<dbReference type="RefSeq" id="WP_213367901.1">
    <property type="nucleotide sequence ID" value="NZ_QTKX01000001.1"/>
</dbReference>
<reference evidence="1 2" key="1">
    <citation type="journal article" date="2021" name="Microorganisms">
        <title>Bacterial Dimethylsulfoniopropionate Biosynthesis in the East China Sea.</title>
        <authorList>
            <person name="Liu J."/>
            <person name="Zhang Y."/>
            <person name="Liu J."/>
            <person name="Zhong H."/>
            <person name="Williams B.T."/>
            <person name="Zheng Y."/>
            <person name="Curson A.R.J."/>
            <person name="Sun C."/>
            <person name="Sun H."/>
            <person name="Song D."/>
            <person name="Wagner Mackenzie B."/>
            <person name="Bermejo Martinez A."/>
            <person name="Todd J.D."/>
            <person name="Zhang X.H."/>
        </authorList>
    </citation>
    <scope>NUCLEOTIDE SEQUENCE [LARGE SCALE GENOMIC DNA]</scope>
    <source>
        <strain evidence="1 2">ESS08</strain>
    </source>
</reference>
<proteinExistence type="predicted"/>
<dbReference type="Proteomes" id="UP000761411">
    <property type="component" value="Unassembled WGS sequence"/>
</dbReference>